<name>A0A6M4AWC6_9SPHN</name>
<accession>A0A6M4AWC6</accession>
<gene>
    <name evidence="2" type="ORF">GV829_00035</name>
</gene>
<dbReference type="PANTHER" id="PTHR37539:SF1">
    <property type="entry name" value="ER-BOUND OXYGENASE MPAB_MPAB'_RUBBER OXYGENASE CATALYTIC DOMAIN-CONTAINING PROTEIN"/>
    <property type="match status" value="1"/>
</dbReference>
<keyword evidence="3" id="KW-1185">Reference proteome</keyword>
<dbReference type="InterPro" id="IPR037473">
    <property type="entry name" value="Lcp-like"/>
</dbReference>
<proteinExistence type="predicted"/>
<evidence type="ECO:0000313" key="3">
    <source>
        <dbReference type="Proteomes" id="UP000503018"/>
    </source>
</evidence>
<evidence type="ECO:0000313" key="2">
    <source>
        <dbReference type="EMBL" id="QJQ33447.1"/>
    </source>
</evidence>
<feature type="domain" description="ER-bound oxygenase mpaB/mpaB'/Rubber oxygenase catalytic" evidence="1">
    <location>
        <begin position="122"/>
        <end position="319"/>
    </location>
</feature>
<dbReference type="GO" id="GO:0016491">
    <property type="term" value="F:oxidoreductase activity"/>
    <property type="evidence" value="ECO:0007669"/>
    <property type="project" value="InterPro"/>
</dbReference>
<dbReference type="PANTHER" id="PTHR37539">
    <property type="entry name" value="SECRETED PROTEIN-RELATED"/>
    <property type="match status" value="1"/>
</dbReference>
<dbReference type="EMBL" id="CP053015">
    <property type="protein sequence ID" value="QJQ33447.1"/>
    <property type="molecule type" value="Genomic_DNA"/>
</dbReference>
<dbReference type="KEGG" id="slan:GV829_00035"/>
<organism evidence="2 3">
    <name type="scientific">Sphingomonas lacunae</name>
    <dbReference type="NCBI Taxonomy" id="2698828"/>
    <lineage>
        <taxon>Bacteria</taxon>
        <taxon>Pseudomonadati</taxon>
        <taxon>Pseudomonadota</taxon>
        <taxon>Alphaproteobacteria</taxon>
        <taxon>Sphingomonadales</taxon>
        <taxon>Sphingomonadaceae</taxon>
        <taxon>Sphingomonas</taxon>
    </lineage>
</organism>
<dbReference type="InterPro" id="IPR018713">
    <property type="entry name" value="MPAB/Lcp_cat_dom"/>
</dbReference>
<protein>
    <submittedName>
        <fullName evidence="2">DUF2236 domain-containing protein</fullName>
    </submittedName>
</protein>
<reference evidence="2 3" key="1">
    <citation type="submission" date="2020-01" db="EMBL/GenBank/DDBJ databases">
        <title>Sphingomonas sp. strain CSW-10.</title>
        <authorList>
            <person name="Chen W.-M."/>
        </authorList>
    </citation>
    <scope>NUCLEOTIDE SEQUENCE [LARGE SCALE GENOMIC DNA]</scope>
    <source>
        <strain evidence="2 3">CSW-10</strain>
    </source>
</reference>
<dbReference type="AlphaFoldDB" id="A0A6M4AWC6"/>
<sequence>MPERFTTDPAVKSTLGGDVAARAKVLADTDSVELMRVFTFTGDRVADAYAALLPDYGLAKLVRMLVQACDEGVEAVKDAPPELVTFIRAMEAKPDWIDMKLVEEGARAERNGTANLSPFLIRGAFLATFLNKYAALPMALTGTLSTSGSAHRVKETATFFATSVLPGALERFGPGFKSAAMVRLMHSTVRFNVMKKPGLWDPKVYGVPIPQVDQMPAGLIGIFLMAYELLAKGKTEFAPDQRARVELALYRCYLLGLPEVLLKKTPQGIADIMNARAATLRDGYDDATCGELVRATMAAELFKDDSLRHRIMRSVEPPLARAFFLNAFLGGDEKRAAEIGVHVTPQDKLAAGVLMAGIMGRSALYRAASRLPVVSEIADRVLVHRIKRQLGDYGHAKFVSDESQYRPAKAPVPAE</sequence>
<dbReference type="Proteomes" id="UP000503018">
    <property type="component" value="Chromosome"/>
</dbReference>
<dbReference type="Pfam" id="PF09995">
    <property type="entry name" value="MPAB_Lcp_cat"/>
    <property type="match status" value="1"/>
</dbReference>
<evidence type="ECO:0000259" key="1">
    <source>
        <dbReference type="Pfam" id="PF09995"/>
    </source>
</evidence>